<accession>E4T7T8</accession>
<keyword evidence="3" id="KW-1185">Reference proteome</keyword>
<organism evidence="2 3">
    <name type="scientific">Paludibacter propionicigenes (strain DSM 17365 / JCM 13257 / WB4)</name>
    <dbReference type="NCBI Taxonomy" id="694427"/>
    <lineage>
        <taxon>Bacteria</taxon>
        <taxon>Pseudomonadati</taxon>
        <taxon>Bacteroidota</taxon>
        <taxon>Bacteroidia</taxon>
        <taxon>Bacteroidales</taxon>
        <taxon>Paludibacteraceae</taxon>
        <taxon>Paludibacter</taxon>
    </lineage>
</organism>
<dbReference type="Proteomes" id="UP000008718">
    <property type="component" value="Chromosome"/>
</dbReference>
<dbReference type="AlphaFoldDB" id="E4T7T8"/>
<evidence type="ECO:0000313" key="3">
    <source>
        <dbReference type="Proteomes" id="UP000008718"/>
    </source>
</evidence>
<keyword evidence="1" id="KW-0812">Transmembrane</keyword>
<dbReference type="EMBL" id="CP002345">
    <property type="protein sequence ID" value="ADQ80782.1"/>
    <property type="molecule type" value="Genomic_DNA"/>
</dbReference>
<evidence type="ECO:0000313" key="2">
    <source>
        <dbReference type="EMBL" id="ADQ80782.1"/>
    </source>
</evidence>
<protein>
    <submittedName>
        <fullName evidence="2">Uncharacterized protein</fullName>
    </submittedName>
</protein>
<sequence>MITSGKILGVLLALSCISSIAYTAVILINLPGNTHSAIKIVIHYILGLVLYSTGVSLRRKSYNESGLCLR</sequence>
<feature type="transmembrane region" description="Helical" evidence="1">
    <location>
        <begin position="36"/>
        <end position="57"/>
    </location>
</feature>
<dbReference type="STRING" id="694427.Palpr_2651"/>
<keyword evidence="1" id="KW-1133">Transmembrane helix</keyword>
<evidence type="ECO:0000256" key="1">
    <source>
        <dbReference type="SAM" id="Phobius"/>
    </source>
</evidence>
<gene>
    <name evidence="2" type="ordered locus">Palpr_2651</name>
</gene>
<dbReference type="HOGENOM" id="CLU_2754169_0_0_10"/>
<feature type="transmembrane region" description="Helical" evidence="1">
    <location>
        <begin position="7"/>
        <end position="30"/>
    </location>
</feature>
<name>E4T7T8_PALPW</name>
<dbReference type="KEGG" id="ppn:Palpr_2651"/>
<proteinExistence type="predicted"/>
<keyword evidence="1" id="KW-0472">Membrane</keyword>
<reference evidence="2 3" key="2">
    <citation type="journal article" date="2011" name="Stand. Genomic Sci.">
        <title>Complete genome sequence of Paludibacter propionicigenes type strain (WB4).</title>
        <authorList>
            <person name="Gronow S."/>
            <person name="Munk C."/>
            <person name="Lapidus A."/>
            <person name="Nolan M."/>
            <person name="Lucas S."/>
            <person name="Hammon N."/>
            <person name="Deshpande S."/>
            <person name="Cheng J.F."/>
            <person name="Tapia R."/>
            <person name="Han C."/>
            <person name="Goodwin L."/>
            <person name="Pitluck S."/>
            <person name="Liolios K."/>
            <person name="Ivanova N."/>
            <person name="Mavromatis K."/>
            <person name="Mikhailova N."/>
            <person name="Pati A."/>
            <person name="Chen A."/>
            <person name="Palaniappan K."/>
            <person name="Land M."/>
            <person name="Hauser L."/>
            <person name="Chang Y.J."/>
            <person name="Jeffries C.D."/>
            <person name="Brambilla E."/>
            <person name="Rohde M."/>
            <person name="Goker M."/>
            <person name="Detter J.C."/>
            <person name="Woyke T."/>
            <person name="Bristow J."/>
            <person name="Eisen J.A."/>
            <person name="Markowitz V."/>
            <person name="Hugenholtz P."/>
            <person name="Kyrpides N.C."/>
            <person name="Klenk H.P."/>
        </authorList>
    </citation>
    <scope>NUCLEOTIDE SEQUENCE [LARGE SCALE GENOMIC DNA]</scope>
    <source>
        <strain evidence="3">DSM 17365 / JCM 13257 / WB4</strain>
    </source>
</reference>
<reference key="1">
    <citation type="submission" date="2010-11" db="EMBL/GenBank/DDBJ databases">
        <title>The complete genome of Paludibacter propionicigenes DSM 17365.</title>
        <authorList>
            <consortium name="US DOE Joint Genome Institute (JGI-PGF)"/>
            <person name="Lucas S."/>
            <person name="Copeland A."/>
            <person name="Lapidus A."/>
            <person name="Bruce D."/>
            <person name="Goodwin L."/>
            <person name="Pitluck S."/>
            <person name="Kyrpides N."/>
            <person name="Mavromatis K."/>
            <person name="Ivanova N."/>
            <person name="Munk A.C."/>
            <person name="Brettin T."/>
            <person name="Detter J.C."/>
            <person name="Han C."/>
            <person name="Tapia R."/>
            <person name="Land M."/>
            <person name="Hauser L."/>
            <person name="Markowitz V."/>
            <person name="Cheng J.-F."/>
            <person name="Hugenholtz P."/>
            <person name="Woyke T."/>
            <person name="Wu D."/>
            <person name="Gronow S."/>
            <person name="Wellnitz S."/>
            <person name="Brambilla E."/>
            <person name="Klenk H.-P."/>
            <person name="Eisen J.A."/>
        </authorList>
    </citation>
    <scope>NUCLEOTIDE SEQUENCE</scope>
    <source>
        <strain>WB4</strain>
    </source>
</reference>